<organism evidence="1 2">
    <name type="scientific">Exophiala aquamarina CBS 119918</name>
    <dbReference type="NCBI Taxonomy" id="1182545"/>
    <lineage>
        <taxon>Eukaryota</taxon>
        <taxon>Fungi</taxon>
        <taxon>Dikarya</taxon>
        <taxon>Ascomycota</taxon>
        <taxon>Pezizomycotina</taxon>
        <taxon>Eurotiomycetes</taxon>
        <taxon>Chaetothyriomycetidae</taxon>
        <taxon>Chaetothyriales</taxon>
        <taxon>Herpotrichiellaceae</taxon>
        <taxon>Exophiala</taxon>
    </lineage>
</organism>
<protein>
    <submittedName>
        <fullName evidence="1">Uncharacterized protein</fullName>
    </submittedName>
</protein>
<reference evidence="1 2" key="1">
    <citation type="submission" date="2013-03" db="EMBL/GenBank/DDBJ databases">
        <title>The Genome Sequence of Exophiala aquamarina CBS 119918.</title>
        <authorList>
            <consortium name="The Broad Institute Genomics Platform"/>
            <person name="Cuomo C."/>
            <person name="de Hoog S."/>
            <person name="Gorbushina A."/>
            <person name="Walker B."/>
            <person name="Young S.K."/>
            <person name="Zeng Q."/>
            <person name="Gargeya S."/>
            <person name="Fitzgerald M."/>
            <person name="Haas B."/>
            <person name="Abouelleil A."/>
            <person name="Allen A.W."/>
            <person name="Alvarado L."/>
            <person name="Arachchi H.M."/>
            <person name="Berlin A.M."/>
            <person name="Chapman S.B."/>
            <person name="Gainer-Dewar J."/>
            <person name="Goldberg J."/>
            <person name="Griggs A."/>
            <person name="Gujja S."/>
            <person name="Hansen M."/>
            <person name="Howarth C."/>
            <person name="Imamovic A."/>
            <person name="Ireland A."/>
            <person name="Larimer J."/>
            <person name="McCowan C."/>
            <person name="Murphy C."/>
            <person name="Pearson M."/>
            <person name="Poon T.W."/>
            <person name="Priest M."/>
            <person name="Roberts A."/>
            <person name="Saif S."/>
            <person name="Shea T."/>
            <person name="Sisk P."/>
            <person name="Sykes S."/>
            <person name="Wortman J."/>
            <person name="Nusbaum C."/>
            <person name="Birren B."/>
        </authorList>
    </citation>
    <scope>NUCLEOTIDE SEQUENCE [LARGE SCALE GENOMIC DNA]</scope>
    <source>
        <strain evidence="1 2">CBS 119918</strain>
    </source>
</reference>
<dbReference type="OrthoDB" id="4146352at2759"/>
<gene>
    <name evidence="1" type="ORF">A1O9_03745</name>
</gene>
<dbReference type="STRING" id="1182545.A0A072PGM8"/>
<keyword evidence="2" id="KW-1185">Reference proteome</keyword>
<evidence type="ECO:0000313" key="1">
    <source>
        <dbReference type="EMBL" id="KEF58902.1"/>
    </source>
</evidence>
<dbReference type="Proteomes" id="UP000027920">
    <property type="component" value="Unassembled WGS sequence"/>
</dbReference>
<dbReference type="GeneID" id="25278679"/>
<dbReference type="HOGENOM" id="CLU_2291703_0_0_1"/>
<dbReference type="AlphaFoldDB" id="A0A072PGM8"/>
<proteinExistence type="predicted"/>
<evidence type="ECO:0000313" key="2">
    <source>
        <dbReference type="Proteomes" id="UP000027920"/>
    </source>
</evidence>
<dbReference type="EMBL" id="AMGV01000003">
    <property type="protein sequence ID" value="KEF58902.1"/>
    <property type="molecule type" value="Genomic_DNA"/>
</dbReference>
<accession>A0A072PGM8</accession>
<comment type="caution">
    <text evidence="1">The sequence shown here is derived from an EMBL/GenBank/DDBJ whole genome shotgun (WGS) entry which is preliminary data.</text>
</comment>
<name>A0A072PGM8_9EURO</name>
<dbReference type="VEuPathDB" id="FungiDB:A1O9_03745"/>
<sequence length="101" mass="11623">MPTLLPTDPRLQLSHIEFTTFHDLLLTFDSPRKTFGAPFYIRRRREFTARLYKEARTLPGLHALAFMDGPYGGIDKQKYFDSDRIIVVAGGSEAGWDALYR</sequence>
<dbReference type="RefSeq" id="XP_013261492.1">
    <property type="nucleotide sequence ID" value="XM_013406038.1"/>
</dbReference>